<organism evidence="1 2">
    <name type="scientific">Ensifer adhaerens</name>
    <name type="common">Sinorhizobium morelense</name>
    <dbReference type="NCBI Taxonomy" id="106592"/>
    <lineage>
        <taxon>Bacteria</taxon>
        <taxon>Pseudomonadati</taxon>
        <taxon>Pseudomonadota</taxon>
        <taxon>Alphaproteobacteria</taxon>
        <taxon>Hyphomicrobiales</taxon>
        <taxon>Rhizobiaceae</taxon>
        <taxon>Sinorhizobium/Ensifer group</taxon>
        <taxon>Ensifer</taxon>
    </lineage>
</organism>
<keyword evidence="2" id="KW-1185">Reference proteome</keyword>
<gene>
    <name evidence="1" type="ORF">J2Z19_006017</name>
</gene>
<comment type="caution">
    <text evidence="1">The sequence shown here is derived from an EMBL/GenBank/DDBJ whole genome shotgun (WGS) entry which is preliminary data.</text>
</comment>
<dbReference type="Proteomes" id="UP000823773">
    <property type="component" value="Unassembled WGS sequence"/>
</dbReference>
<protein>
    <submittedName>
        <fullName evidence="1">Addiction module RelE/StbE family toxin</fullName>
    </submittedName>
</protein>
<proteinExistence type="predicted"/>
<evidence type="ECO:0000313" key="1">
    <source>
        <dbReference type="EMBL" id="MBP1876267.1"/>
    </source>
</evidence>
<sequence>MRLVWAQYALDDRDAIFSYIESENPKAAVHVDEEIAHAVRRLLDFPESGRPGRIEGTRELVIPRTPYIAAYTVTDDRVRILRILHGAQIWPFELGNE</sequence>
<reference evidence="1" key="1">
    <citation type="submission" date="2021-03" db="EMBL/GenBank/DDBJ databases">
        <title>Genomic Encyclopedia of Type Strains, Phase IV (KMG-IV): sequencing the most valuable type-strain genomes for metagenomic binning, comparative biology and taxonomic classification.</title>
        <authorList>
            <person name="Goeker M."/>
        </authorList>
    </citation>
    <scope>NUCLEOTIDE SEQUENCE</scope>
    <source>
        <strain evidence="1">DSM 18131</strain>
    </source>
</reference>
<accession>A0ACC5T565</accession>
<evidence type="ECO:0000313" key="2">
    <source>
        <dbReference type="Proteomes" id="UP000823773"/>
    </source>
</evidence>
<dbReference type="EMBL" id="JAGGJR010000016">
    <property type="protein sequence ID" value="MBP1876267.1"/>
    <property type="molecule type" value="Genomic_DNA"/>
</dbReference>
<name>A0ACC5T565_ENSAD</name>